<reference evidence="5 6" key="1">
    <citation type="journal article" date="2023" name="Hortic Res">
        <title>Pangenome of water caltrop reveals structural variations and asymmetric subgenome divergence after allopolyploidization.</title>
        <authorList>
            <person name="Zhang X."/>
            <person name="Chen Y."/>
            <person name="Wang L."/>
            <person name="Yuan Y."/>
            <person name="Fang M."/>
            <person name="Shi L."/>
            <person name="Lu R."/>
            <person name="Comes H.P."/>
            <person name="Ma Y."/>
            <person name="Chen Y."/>
            <person name="Huang G."/>
            <person name="Zhou Y."/>
            <person name="Zheng Z."/>
            <person name="Qiu Y."/>
        </authorList>
    </citation>
    <scope>NUCLEOTIDE SEQUENCE [LARGE SCALE GENOMIC DNA]</scope>
    <source>
        <strain evidence="5">F231</strain>
    </source>
</reference>
<feature type="compositionally biased region" description="Low complexity" evidence="3">
    <location>
        <begin position="103"/>
        <end position="114"/>
    </location>
</feature>
<feature type="compositionally biased region" description="Basic and acidic residues" evidence="3">
    <location>
        <begin position="1"/>
        <end position="10"/>
    </location>
</feature>
<dbReference type="Pfam" id="PF07765">
    <property type="entry name" value="KIP1"/>
    <property type="match status" value="1"/>
</dbReference>
<accession>A0AAN7LUG6</accession>
<protein>
    <recommendedName>
        <fullName evidence="4">NAB domain-containing protein</fullName>
    </recommendedName>
</protein>
<dbReference type="Gene3D" id="1.10.287.1490">
    <property type="match status" value="1"/>
</dbReference>
<evidence type="ECO:0000313" key="6">
    <source>
        <dbReference type="Proteomes" id="UP001346149"/>
    </source>
</evidence>
<evidence type="ECO:0000256" key="3">
    <source>
        <dbReference type="SAM" id="MobiDB-lite"/>
    </source>
</evidence>
<feature type="region of interest" description="Disordered" evidence="3">
    <location>
        <begin position="94"/>
        <end position="126"/>
    </location>
</feature>
<feature type="coiled-coil region" evidence="2">
    <location>
        <begin position="885"/>
        <end position="954"/>
    </location>
</feature>
<evidence type="ECO:0000256" key="1">
    <source>
        <dbReference type="ARBA" id="ARBA00023054"/>
    </source>
</evidence>
<dbReference type="AlphaFoldDB" id="A0AAN7LUG6"/>
<feature type="coiled-coil region" evidence="2">
    <location>
        <begin position="705"/>
        <end position="753"/>
    </location>
</feature>
<dbReference type="GO" id="GO:0003779">
    <property type="term" value="F:actin binding"/>
    <property type="evidence" value="ECO:0007669"/>
    <property type="project" value="InterPro"/>
</dbReference>
<feature type="region of interest" description="Disordered" evidence="3">
    <location>
        <begin position="558"/>
        <end position="577"/>
    </location>
</feature>
<feature type="coiled-coil region" evidence="2">
    <location>
        <begin position="127"/>
        <end position="261"/>
    </location>
</feature>
<keyword evidence="1 2" id="KW-0175">Coiled coil</keyword>
<dbReference type="InterPro" id="IPR011684">
    <property type="entry name" value="NAB"/>
</dbReference>
<dbReference type="PANTHER" id="PTHR47357:SF1">
    <property type="entry name" value="SPINDLE POLE BODY COMPONENT 110"/>
    <property type="match status" value="1"/>
</dbReference>
<evidence type="ECO:0000256" key="2">
    <source>
        <dbReference type="SAM" id="Coils"/>
    </source>
</evidence>
<evidence type="ECO:0000259" key="4">
    <source>
        <dbReference type="PROSITE" id="PS51774"/>
    </source>
</evidence>
<name>A0AAN7LUG6_TRANT</name>
<dbReference type="Proteomes" id="UP001346149">
    <property type="component" value="Unassembled WGS sequence"/>
</dbReference>
<sequence length="1000" mass="114979">MTRHQFRESIKSLVGSHTDQERHEKLKGTIEEIENKVEGILKHFRHDDQAENDQIPIEDFKREQLIEIIDDLHKKYQSLYAQYDDLTGALKNKVRGKQSQETSSTSSDSDSGSGDSKKRNSKNGNTDSVLQKIIDELKLELERTNREVVELKTKLTVLMEEKEALLAEHQTAVSKTEEAGNTILDLSMSEMLGAADEIEMELRKKMDSITREKQILTAEKEDAANRAQEGEKASENLRNMLDVLKDENMSLQQELIATKHEVSSMKQLQESTEQKISELSYTLQTSVEENEFLTSKLSELYAEIDQAQKAIELAVAESSELKKTMEEKEREHLTLIGVHEDQNNEASAQVERLNARVAELELQLERMGSQRMHMKEQLETQTAVGDHLGKENARLAAEISQLKELSKKREDDISDLQKQFMDYKNESLSRVEDLTTQLKSLQDDLESLQAQKAELEAKIVSNNEEASSQLGGLVDQINVLQKELGSLQDEKAGLELLLEKKSSEISEHQVQKESIELELAKNKEDQENILEKNRSLVVRLKDLEIELETMQVQKKELEGEVESLSHESEMLRGDNERQKSQVLEFEKKLESLHGHRNNLEEQLEMKARDVSEYLVQMEILKQDVESYAIHKQKMEEEKDRLTVLIKDLQNEVDSLSSKKDQLEMQIESKSQETCLLQEESKKLQDRILQLEADLTQKGDGFSALNENLRQRESEASAQIAALEGQVHILRQQLDSIQSKRDELDWQLEKERLEFSETLELKGDELGTVIENVRNIEVKLRLSNQKLRVTEQLLTEKEDIFRAAESKYQQEIGVLEERVAELSEAIDSNRKMFINISEEVSRTMVGFGSVVQKFEGEYGKHSNCILHMSADLQIAKNWVRENSSYKHHLEEEVQGLVEQLKKKTQQEWALKELLGKLEQKASIEDAEKGKLSVAIKELETKLVQLEKKLKDREEGASVMGEEKREAIRQLCIWIDYHRLRYDELKQGLLKMRASRGSAPRG</sequence>
<dbReference type="GO" id="GO:0005856">
    <property type="term" value="C:cytoskeleton"/>
    <property type="evidence" value="ECO:0007669"/>
    <property type="project" value="TreeGrafter"/>
</dbReference>
<feature type="region of interest" description="Disordered" evidence="3">
    <location>
        <begin position="1"/>
        <end position="24"/>
    </location>
</feature>
<dbReference type="GO" id="GO:0005200">
    <property type="term" value="F:structural constituent of cytoskeleton"/>
    <property type="evidence" value="ECO:0007669"/>
    <property type="project" value="TreeGrafter"/>
</dbReference>
<comment type="caution">
    <text evidence="5">The sequence shown here is derived from an EMBL/GenBank/DDBJ whole genome shotgun (WGS) entry which is preliminary data.</text>
</comment>
<feature type="domain" description="NAB" evidence="4">
    <location>
        <begin position="10"/>
        <end position="90"/>
    </location>
</feature>
<dbReference type="PROSITE" id="PS51774">
    <property type="entry name" value="NAB"/>
    <property type="match status" value="1"/>
</dbReference>
<organism evidence="5 6">
    <name type="scientific">Trapa natans</name>
    <name type="common">Water chestnut</name>
    <dbReference type="NCBI Taxonomy" id="22666"/>
    <lineage>
        <taxon>Eukaryota</taxon>
        <taxon>Viridiplantae</taxon>
        <taxon>Streptophyta</taxon>
        <taxon>Embryophyta</taxon>
        <taxon>Tracheophyta</taxon>
        <taxon>Spermatophyta</taxon>
        <taxon>Magnoliopsida</taxon>
        <taxon>eudicotyledons</taxon>
        <taxon>Gunneridae</taxon>
        <taxon>Pentapetalae</taxon>
        <taxon>rosids</taxon>
        <taxon>malvids</taxon>
        <taxon>Myrtales</taxon>
        <taxon>Lythraceae</taxon>
        <taxon>Trapa</taxon>
    </lineage>
</organism>
<evidence type="ECO:0000313" key="5">
    <source>
        <dbReference type="EMBL" id="KAK4792630.1"/>
    </source>
</evidence>
<proteinExistence type="predicted"/>
<dbReference type="PANTHER" id="PTHR47357">
    <property type="entry name" value="COP1-INTERACTIVE PROTEIN 1"/>
    <property type="match status" value="1"/>
</dbReference>
<dbReference type="EMBL" id="JAXQNO010000008">
    <property type="protein sequence ID" value="KAK4792630.1"/>
    <property type="molecule type" value="Genomic_DNA"/>
</dbReference>
<keyword evidence="6" id="KW-1185">Reference proteome</keyword>
<gene>
    <name evidence="5" type="ORF">SAY86_023065</name>
</gene>